<keyword evidence="2" id="KW-1185">Reference proteome</keyword>
<dbReference type="EMBL" id="JAOWLB010000019">
    <property type="protein sequence ID" value="MCV2890650.1"/>
    <property type="molecule type" value="Genomic_DNA"/>
</dbReference>
<feature type="non-terminal residue" evidence="1">
    <location>
        <position position="31"/>
    </location>
</feature>
<dbReference type="Proteomes" id="UP001320899">
    <property type="component" value="Unassembled WGS sequence"/>
</dbReference>
<reference evidence="1 2" key="1">
    <citation type="submission" date="2022-10" db="EMBL/GenBank/DDBJ databases">
        <title>Ruegeria sp. nov., isolated from ocean surface sediments.</title>
        <authorList>
            <person name="He W."/>
            <person name="Xue H.-P."/>
            <person name="Zhang D.-F."/>
        </authorList>
    </citation>
    <scope>NUCLEOTIDE SEQUENCE [LARGE SCALE GENOMIC DNA]</scope>
    <source>
        <strain evidence="1 2">XHP0148</strain>
    </source>
</reference>
<proteinExistence type="predicted"/>
<gene>
    <name evidence="1" type="ORF">OE747_20110</name>
</gene>
<evidence type="ECO:0000313" key="2">
    <source>
        <dbReference type="Proteomes" id="UP001320899"/>
    </source>
</evidence>
<name>A0ABT3APN5_9RHOB</name>
<accession>A0ABT3APN5</accession>
<organism evidence="1 2">
    <name type="scientific">Ruegeria aquimaris</name>
    <dbReference type="NCBI Taxonomy" id="2984333"/>
    <lineage>
        <taxon>Bacteria</taxon>
        <taxon>Pseudomonadati</taxon>
        <taxon>Pseudomonadota</taxon>
        <taxon>Alphaproteobacteria</taxon>
        <taxon>Rhodobacterales</taxon>
        <taxon>Roseobacteraceae</taxon>
        <taxon>Ruegeria</taxon>
    </lineage>
</organism>
<evidence type="ECO:0000313" key="1">
    <source>
        <dbReference type="EMBL" id="MCV2890650.1"/>
    </source>
</evidence>
<comment type="caution">
    <text evidence="1">The sequence shown here is derived from an EMBL/GenBank/DDBJ whole genome shotgun (WGS) entry which is preliminary data.</text>
</comment>
<sequence>MPQVSMTVNGRAVVGTVEGRELLSGFLRDHL</sequence>
<protein>
    <submittedName>
        <fullName evidence="1">(2Fe-2S)-binding protein</fullName>
    </submittedName>
</protein>